<evidence type="ECO:0000313" key="3">
    <source>
        <dbReference type="EMBL" id="KAF6746959.1"/>
    </source>
</evidence>
<name>A0A8H6LYQ4_9AGAR</name>
<dbReference type="Proteomes" id="UP000521943">
    <property type="component" value="Unassembled WGS sequence"/>
</dbReference>
<accession>A0A8H6LYQ4</accession>
<dbReference type="PANTHER" id="PTHR33096:SF1">
    <property type="entry name" value="CXC1-LIKE CYSTEINE CLUSTER ASSOCIATED WITH KDZ TRANSPOSASES DOMAIN-CONTAINING PROTEIN"/>
    <property type="match status" value="1"/>
</dbReference>
<dbReference type="EMBL" id="JACGCI010000086">
    <property type="protein sequence ID" value="KAF6746959.1"/>
    <property type="molecule type" value="Genomic_DNA"/>
</dbReference>
<keyword evidence="4" id="KW-1185">Reference proteome</keyword>
<proteinExistence type="predicted"/>
<dbReference type="InterPro" id="IPR040521">
    <property type="entry name" value="KDZ"/>
</dbReference>
<protein>
    <recommendedName>
        <fullName evidence="2">CxC2-like cysteine cluster KDZ transposase-associated domain-containing protein</fullName>
    </recommendedName>
</protein>
<evidence type="ECO:0000259" key="2">
    <source>
        <dbReference type="Pfam" id="PF18803"/>
    </source>
</evidence>
<sequence>MQHYRESYLREIIWMEGRGGRDSQTCCPRCRKAEDLLYRCSSCLGADILCKSCIVAIHLHNPLHFIEVWNGHHFERVTLKMLGLLIQLGHPPGHRCENPDPSRRNDFVIVDTTGIHEVNVAFCRCDGMKPHYIQLLRYGLFPGTGMDPRTATTFRTLKFFQLVSFESKGSHQEFYRALERLTGNVLSKSARDRYHEFMSMVSQWRHLKMLKRAGRGHDLGGISGTTEGSCAVRCPSCPQPNINLPKNWASAPPEIKWMYRLFVSIDGNFKLRRRLVSSNERDPGYNAGWSFFVEENRFKAYLLAKWHIAQERSTCVAHEAVDRADRQARGLAASGVVAVVCTRHEFRLPTSVGDLQHGERYINVDYITFSAVQWFRVLELVISYDIGCQWHKKLLDRLAKLPSFLRPTFIKVLLVLIPKFHLPAHVEFCNRTYSFNLTKGVGRTDGEAPERGWSRMNAVAKSTAEMGPGSRRDTLDDHMGDENWTKTKRCAEIFVAKMERAVEGKVKFERDHDEFKSAIPSAYVSLWTKQVEEWEADPASNRNPYEAETKGISAQAVRLRLAQEANAKAPGAEDDGANSSDEVVMYPSLFISMGVQLEEDQYKLRVAASQLGNHPTKKQLTNLAERSNVLRRRIAVWTDYQKLYIPEAEAMRLRLDSESAAVDGKPSIEAHDIPLFLPSSLPPSVKCRSDLRSYEAQLREGQAYDALDELRRHLRSRSYLYKRKDRNSRGSQASVAANTRSNTAIKRAQLGVDGASIKYTRAYNALLQLKGEVPLEDDLEGEDWRKDLQKLKKSDIRGLSEGLFGHSEGTRSISWIWKSGSESITSTSEDDIESDEQLQDALRIEFLKSRARANRWAEEVLLLEEEMRRTLDFFAYKAEWWLARKASTIGGLTCDYDEGFSAYAHSQSAVYQTLWKECDRQWREGRARNWVKVKQKGGRKKATSTEETDEIDLDELDE</sequence>
<dbReference type="Pfam" id="PF18803">
    <property type="entry name" value="CxC2"/>
    <property type="match status" value="1"/>
</dbReference>
<comment type="caution">
    <text evidence="3">The sequence shown here is derived from an EMBL/GenBank/DDBJ whole genome shotgun (WGS) entry which is preliminary data.</text>
</comment>
<organism evidence="3 4">
    <name type="scientific">Ephemerocybe angulata</name>
    <dbReference type="NCBI Taxonomy" id="980116"/>
    <lineage>
        <taxon>Eukaryota</taxon>
        <taxon>Fungi</taxon>
        <taxon>Dikarya</taxon>
        <taxon>Basidiomycota</taxon>
        <taxon>Agaricomycotina</taxon>
        <taxon>Agaricomycetes</taxon>
        <taxon>Agaricomycetidae</taxon>
        <taxon>Agaricales</taxon>
        <taxon>Agaricineae</taxon>
        <taxon>Psathyrellaceae</taxon>
        <taxon>Ephemerocybe</taxon>
    </lineage>
</organism>
<feature type="compositionally biased region" description="Acidic residues" evidence="1">
    <location>
        <begin position="946"/>
        <end position="958"/>
    </location>
</feature>
<dbReference type="Pfam" id="PF18758">
    <property type="entry name" value="KDZ"/>
    <property type="match status" value="1"/>
</dbReference>
<evidence type="ECO:0000313" key="4">
    <source>
        <dbReference type="Proteomes" id="UP000521943"/>
    </source>
</evidence>
<evidence type="ECO:0000256" key="1">
    <source>
        <dbReference type="SAM" id="MobiDB-lite"/>
    </source>
</evidence>
<reference evidence="3 4" key="1">
    <citation type="submission" date="2020-07" db="EMBL/GenBank/DDBJ databases">
        <title>Comparative genomics of pyrophilous fungi reveals a link between fire events and developmental genes.</title>
        <authorList>
            <consortium name="DOE Joint Genome Institute"/>
            <person name="Steindorff A.S."/>
            <person name="Carver A."/>
            <person name="Calhoun S."/>
            <person name="Stillman K."/>
            <person name="Liu H."/>
            <person name="Lipzen A."/>
            <person name="Pangilinan J."/>
            <person name="Labutti K."/>
            <person name="Bruns T.D."/>
            <person name="Grigoriev I.V."/>
        </authorList>
    </citation>
    <scope>NUCLEOTIDE SEQUENCE [LARGE SCALE GENOMIC DNA]</scope>
    <source>
        <strain evidence="3 4">CBS 144469</strain>
    </source>
</reference>
<feature type="domain" description="CxC2-like cysteine cluster KDZ transposase-associated" evidence="2">
    <location>
        <begin position="79"/>
        <end position="185"/>
    </location>
</feature>
<dbReference type="InterPro" id="IPR041457">
    <property type="entry name" value="CxC2_KDZ-assoc"/>
</dbReference>
<feature type="region of interest" description="Disordered" evidence="1">
    <location>
        <begin position="936"/>
        <end position="958"/>
    </location>
</feature>
<dbReference type="OrthoDB" id="3261436at2759"/>
<dbReference type="PANTHER" id="PTHR33096">
    <property type="entry name" value="CXC2 DOMAIN-CONTAINING PROTEIN"/>
    <property type="match status" value="1"/>
</dbReference>
<gene>
    <name evidence="3" type="ORF">DFP72DRAFT_822360</name>
</gene>
<dbReference type="AlphaFoldDB" id="A0A8H6LYQ4"/>